<keyword evidence="2" id="KW-0238">DNA-binding</keyword>
<accession>A0ABS6N409</accession>
<protein>
    <submittedName>
        <fullName evidence="2">LacI family DNA-binding transcriptional regulator</fullName>
    </submittedName>
</protein>
<dbReference type="Pfam" id="PF00356">
    <property type="entry name" value="LacI"/>
    <property type="match status" value="1"/>
</dbReference>
<dbReference type="PROSITE" id="PS50932">
    <property type="entry name" value="HTH_LACI_2"/>
    <property type="match status" value="1"/>
</dbReference>
<comment type="caution">
    <text evidence="2">The sequence shown here is derived from an EMBL/GenBank/DDBJ whole genome shotgun (WGS) entry which is preliminary data.</text>
</comment>
<proteinExistence type="predicted"/>
<sequence length="361" mass="38956">MGVHSVFVKDAVRIPTRRAIVDLPDRQSFPTLTDVARAAGVSTATVSRCLNTSGKVSGATRERVMRAVETLGYTPNFGARALAAKRTFTIGAIIPTMENAIFARGLQAFQETLHDKGYTLLVSSTAYRPDREAEQIRTLVARGADGLLLIGYERDPEIYDFLRSRRVPVLLAWAHQTGNPHPAVGFDNRGAMAALTRAVLAHGHTAIAVISGILRGNDRASERLAGIRGVLQENGLDPHALPVIETAYDIDNGARAFATLMQACDRPTVVMCVNDVLAAGAMQQARAMGIAVPEEVSITGFDDIELARLVTPQLTTVHVPHRQMGSLAARELVRMVETKGEGVSHELQSALRLRASLGRRG</sequence>
<feature type="domain" description="HTH lacI-type" evidence="1">
    <location>
        <begin position="30"/>
        <end position="84"/>
    </location>
</feature>
<dbReference type="PANTHER" id="PTHR30146:SF138">
    <property type="entry name" value="TRANSCRIPTIONAL REGULATORY PROTEIN"/>
    <property type="match status" value="1"/>
</dbReference>
<name>A0ABS6N409_9RHOB</name>
<dbReference type="InterPro" id="IPR000843">
    <property type="entry name" value="HTH_LacI"/>
</dbReference>
<dbReference type="PANTHER" id="PTHR30146">
    <property type="entry name" value="LACI-RELATED TRANSCRIPTIONAL REPRESSOR"/>
    <property type="match status" value="1"/>
</dbReference>
<dbReference type="EMBL" id="JAHRWL010000001">
    <property type="protein sequence ID" value="MBV2358754.1"/>
    <property type="molecule type" value="Genomic_DNA"/>
</dbReference>
<evidence type="ECO:0000313" key="2">
    <source>
        <dbReference type="EMBL" id="MBV2358754.1"/>
    </source>
</evidence>
<dbReference type="SMART" id="SM00354">
    <property type="entry name" value="HTH_LACI"/>
    <property type="match status" value="1"/>
</dbReference>
<reference evidence="2" key="1">
    <citation type="submission" date="2021-06" db="EMBL/GenBank/DDBJ databases">
        <title>Thalassococcus sp. CAU 1522 isolated from sea sand, Republic of Korea.</title>
        <authorList>
            <person name="Kim W."/>
        </authorList>
    </citation>
    <scope>NUCLEOTIDE SEQUENCE</scope>
    <source>
        <strain evidence="2">CAU 1522</strain>
    </source>
</reference>
<dbReference type="GO" id="GO:0003677">
    <property type="term" value="F:DNA binding"/>
    <property type="evidence" value="ECO:0007669"/>
    <property type="project" value="UniProtKB-KW"/>
</dbReference>
<dbReference type="CDD" id="cd06273">
    <property type="entry name" value="PBP1_LacI-like"/>
    <property type="match status" value="1"/>
</dbReference>
<evidence type="ECO:0000313" key="3">
    <source>
        <dbReference type="Proteomes" id="UP001166293"/>
    </source>
</evidence>
<dbReference type="CDD" id="cd01392">
    <property type="entry name" value="HTH_LacI"/>
    <property type="match status" value="1"/>
</dbReference>
<dbReference type="Proteomes" id="UP001166293">
    <property type="component" value="Unassembled WGS sequence"/>
</dbReference>
<dbReference type="InterPro" id="IPR046335">
    <property type="entry name" value="LacI/GalR-like_sensor"/>
</dbReference>
<evidence type="ECO:0000259" key="1">
    <source>
        <dbReference type="PROSITE" id="PS50932"/>
    </source>
</evidence>
<keyword evidence="3" id="KW-1185">Reference proteome</keyword>
<dbReference type="Pfam" id="PF13377">
    <property type="entry name" value="Peripla_BP_3"/>
    <property type="match status" value="1"/>
</dbReference>
<organism evidence="2 3">
    <name type="scientific">Thalassococcus arenae</name>
    <dbReference type="NCBI Taxonomy" id="2851652"/>
    <lineage>
        <taxon>Bacteria</taxon>
        <taxon>Pseudomonadati</taxon>
        <taxon>Pseudomonadota</taxon>
        <taxon>Alphaproteobacteria</taxon>
        <taxon>Rhodobacterales</taxon>
        <taxon>Roseobacteraceae</taxon>
        <taxon>Thalassococcus</taxon>
    </lineage>
</organism>
<gene>
    <name evidence="2" type="ORF">KUH32_03130</name>
</gene>